<organism evidence="1 2">
    <name type="scientific">Fibroporia radiculosa</name>
    <dbReference type="NCBI Taxonomy" id="599839"/>
    <lineage>
        <taxon>Eukaryota</taxon>
        <taxon>Fungi</taxon>
        <taxon>Dikarya</taxon>
        <taxon>Basidiomycota</taxon>
        <taxon>Agaricomycotina</taxon>
        <taxon>Agaricomycetes</taxon>
        <taxon>Polyporales</taxon>
        <taxon>Fibroporiaceae</taxon>
        <taxon>Fibroporia</taxon>
    </lineage>
</organism>
<proteinExistence type="predicted"/>
<evidence type="ECO:0008006" key="3">
    <source>
        <dbReference type="Google" id="ProtNLM"/>
    </source>
</evidence>
<dbReference type="Proteomes" id="UP000006352">
    <property type="component" value="Unassembled WGS sequence"/>
</dbReference>
<evidence type="ECO:0000313" key="2">
    <source>
        <dbReference type="Proteomes" id="UP000006352"/>
    </source>
</evidence>
<dbReference type="Gene3D" id="2.30.30.40">
    <property type="entry name" value="SH3 Domains"/>
    <property type="match status" value="1"/>
</dbReference>
<name>J4GIJ5_9APHY</name>
<protein>
    <recommendedName>
        <fullName evidence="3">SH3 domain-containing protein</fullName>
    </recommendedName>
</protein>
<dbReference type="GeneID" id="24101553"/>
<dbReference type="RefSeq" id="XP_012185936.1">
    <property type="nucleotide sequence ID" value="XM_012330546.1"/>
</dbReference>
<dbReference type="EMBL" id="HE797433">
    <property type="protein sequence ID" value="CCM06653.1"/>
    <property type="molecule type" value="Genomic_DNA"/>
</dbReference>
<evidence type="ECO:0000313" key="1">
    <source>
        <dbReference type="EMBL" id="CCM06653.1"/>
    </source>
</evidence>
<dbReference type="HOGENOM" id="CLU_3191319_0_0_1"/>
<dbReference type="InterPro" id="IPR036028">
    <property type="entry name" value="SH3-like_dom_sf"/>
</dbReference>
<dbReference type="SUPFAM" id="SSF50044">
    <property type="entry name" value="SH3-domain"/>
    <property type="match status" value="1"/>
</dbReference>
<gene>
    <name evidence="1" type="ORF">FIBRA_08936</name>
</gene>
<sequence length="46" mass="5393">MNLTEGELIEQIDQVDEGWWSGVAHAFAIIDEWMMWLGRSQLCRAR</sequence>
<dbReference type="InParanoid" id="J4GIJ5"/>
<accession>J4GIJ5</accession>
<keyword evidence="2" id="KW-1185">Reference proteome</keyword>
<reference evidence="1 2" key="1">
    <citation type="journal article" date="2012" name="Appl. Environ. Microbiol.">
        <title>Short-read sequencing for genomic analysis of the brown rot fungus Fibroporia radiculosa.</title>
        <authorList>
            <person name="Tang J.D."/>
            <person name="Perkins A.D."/>
            <person name="Sonstegard T.S."/>
            <person name="Schroeder S.G."/>
            <person name="Burgess S.C."/>
            <person name="Diehl S.V."/>
        </authorList>
    </citation>
    <scope>NUCLEOTIDE SEQUENCE [LARGE SCALE GENOMIC DNA]</scope>
    <source>
        <strain evidence="1 2">TFFH 294</strain>
    </source>
</reference>
<dbReference type="OrthoDB" id="2801577at2759"/>
<dbReference type="AlphaFoldDB" id="J4GIJ5"/>